<accession>A0A8S9YPZ1</accession>
<name>A0A8S9YPZ1_9TREM</name>
<gene>
    <name evidence="1" type="ORF">EG68_09556</name>
</gene>
<organism evidence="1 2">
    <name type="scientific">Paragonimus skrjabini miyazakii</name>
    <dbReference type="NCBI Taxonomy" id="59628"/>
    <lineage>
        <taxon>Eukaryota</taxon>
        <taxon>Metazoa</taxon>
        <taxon>Spiralia</taxon>
        <taxon>Lophotrochozoa</taxon>
        <taxon>Platyhelminthes</taxon>
        <taxon>Trematoda</taxon>
        <taxon>Digenea</taxon>
        <taxon>Plagiorchiida</taxon>
        <taxon>Troglotremata</taxon>
        <taxon>Troglotrematidae</taxon>
        <taxon>Paragonimus</taxon>
    </lineage>
</organism>
<evidence type="ECO:0000313" key="1">
    <source>
        <dbReference type="EMBL" id="KAF7248418.1"/>
    </source>
</evidence>
<keyword evidence="2" id="KW-1185">Reference proteome</keyword>
<dbReference type="Proteomes" id="UP000822476">
    <property type="component" value="Unassembled WGS sequence"/>
</dbReference>
<protein>
    <submittedName>
        <fullName evidence="1">Uncharacterized protein</fullName>
    </submittedName>
</protein>
<dbReference type="EMBL" id="JTDE01005628">
    <property type="protein sequence ID" value="KAF7248418.1"/>
    <property type="molecule type" value="Genomic_DNA"/>
</dbReference>
<sequence length="85" mass="9706">MCDIHVACYLPPPLLDYTSTSFIVSCRSVILTTVTDTVEELRLTNANLEDTMFSKHDKLLKSVGEEFSWDLHWQYPGDALDRGVR</sequence>
<evidence type="ECO:0000313" key="2">
    <source>
        <dbReference type="Proteomes" id="UP000822476"/>
    </source>
</evidence>
<comment type="caution">
    <text evidence="1">The sequence shown here is derived from an EMBL/GenBank/DDBJ whole genome shotgun (WGS) entry which is preliminary data.</text>
</comment>
<dbReference type="AlphaFoldDB" id="A0A8S9YPZ1"/>
<proteinExistence type="predicted"/>
<reference evidence="1" key="1">
    <citation type="submission" date="2019-07" db="EMBL/GenBank/DDBJ databases">
        <title>Annotation for the trematode Paragonimus miyazaki's.</title>
        <authorList>
            <person name="Choi Y.-J."/>
        </authorList>
    </citation>
    <scope>NUCLEOTIDE SEQUENCE</scope>
    <source>
        <strain evidence="1">Japan</strain>
    </source>
</reference>